<accession>A0AAV4QQB5</accession>
<comment type="caution">
    <text evidence="3">The sequence shown here is derived from an EMBL/GenBank/DDBJ whole genome shotgun (WGS) entry which is preliminary data.</text>
</comment>
<sequence length="104" mass="11950">MDEQHPQWDTLSQFVTEELQPVMNLDSTPGLAPHRTARVAPGRDNGDLRRHFLWEGASVLRMLEFFVGENNFRAGISNFLKKYQFKNARTENLWAELSATCGLK</sequence>
<dbReference type="GO" id="GO:0006508">
    <property type="term" value="P:proteolysis"/>
    <property type="evidence" value="ECO:0007669"/>
    <property type="project" value="TreeGrafter"/>
</dbReference>
<dbReference type="GO" id="GO:0016020">
    <property type="term" value="C:membrane"/>
    <property type="evidence" value="ECO:0007669"/>
    <property type="project" value="TreeGrafter"/>
</dbReference>
<dbReference type="GO" id="GO:0005615">
    <property type="term" value="C:extracellular space"/>
    <property type="evidence" value="ECO:0007669"/>
    <property type="project" value="TreeGrafter"/>
</dbReference>
<dbReference type="InterPro" id="IPR014782">
    <property type="entry name" value="Peptidase_M1_dom"/>
</dbReference>
<reference evidence="3 4" key="1">
    <citation type="submission" date="2021-06" db="EMBL/GenBank/DDBJ databases">
        <title>Caerostris extrusa draft genome.</title>
        <authorList>
            <person name="Kono N."/>
            <person name="Arakawa K."/>
        </authorList>
    </citation>
    <scope>NUCLEOTIDE SEQUENCE [LARGE SCALE GENOMIC DNA]</scope>
</reference>
<keyword evidence="3" id="KW-0031">Aminopeptidase</keyword>
<dbReference type="InterPro" id="IPR027268">
    <property type="entry name" value="Peptidase_M4/M1_CTD_sf"/>
</dbReference>
<dbReference type="AlphaFoldDB" id="A0AAV4QQB5"/>
<evidence type="ECO:0000313" key="3">
    <source>
        <dbReference type="EMBL" id="GIY10551.1"/>
    </source>
</evidence>
<dbReference type="Gene3D" id="1.10.390.10">
    <property type="entry name" value="Neutral Protease Domain 2"/>
    <property type="match status" value="1"/>
</dbReference>
<feature type="domain" description="Peptidase M1 membrane alanine aminopeptidase" evidence="2">
    <location>
        <begin position="1"/>
        <end position="100"/>
    </location>
</feature>
<dbReference type="GO" id="GO:0005737">
    <property type="term" value="C:cytoplasm"/>
    <property type="evidence" value="ECO:0007669"/>
    <property type="project" value="TreeGrafter"/>
</dbReference>
<evidence type="ECO:0000259" key="2">
    <source>
        <dbReference type="Pfam" id="PF01433"/>
    </source>
</evidence>
<dbReference type="EMBL" id="BPLR01006541">
    <property type="protein sequence ID" value="GIY10551.1"/>
    <property type="molecule type" value="Genomic_DNA"/>
</dbReference>
<dbReference type="GO" id="GO:0008270">
    <property type="term" value="F:zinc ion binding"/>
    <property type="evidence" value="ECO:0007669"/>
    <property type="project" value="InterPro"/>
</dbReference>
<evidence type="ECO:0000313" key="4">
    <source>
        <dbReference type="Proteomes" id="UP001054945"/>
    </source>
</evidence>
<dbReference type="SUPFAM" id="SSF55486">
    <property type="entry name" value="Metalloproteases ('zincins'), catalytic domain"/>
    <property type="match status" value="1"/>
</dbReference>
<keyword evidence="3" id="KW-0645">Protease</keyword>
<name>A0AAV4QQB5_CAEEX</name>
<proteinExistence type="predicted"/>
<dbReference type="GO" id="GO:0070006">
    <property type="term" value="F:metalloaminopeptidase activity"/>
    <property type="evidence" value="ECO:0007669"/>
    <property type="project" value="TreeGrafter"/>
</dbReference>
<keyword evidence="4" id="KW-1185">Reference proteome</keyword>
<organism evidence="3 4">
    <name type="scientific">Caerostris extrusa</name>
    <name type="common">Bark spider</name>
    <name type="synonym">Caerostris bankana</name>
    <dbReference type="NCBI Taxonomy" id="172846"/>
    <lineage>
        <taxon>Eukaryota</taxon>
        <taxon>Metazoa</taxon>
        <taxon>Ecdysozoa</taxon>
        <taxon>Arthropoda</taxon>
        <taxon>Chelicerata</taxon>
        <taxon>Arachnida</taxon>
        <taxon>Araneae</taxon>
        <taxon>Araneomorphae</taxon>
        <taxon>Entelegynae</taxon>
        <taxon>Araneoidea</taxon>
        <taxon>Araneidae</taxon>
        <taxon>Caerostris</taxon>
    </lineage>
</organism>
<dbReference type="GO" id="GO:0042277">
    <property type="term" value="F:peptide binding"/>
    <property type="evidence" value="ECO:0007669"/>
    <property type="project" value="TreeGrafter"/>
</dbReference>
<dbReference type="Proteomes" id="UP001054945">
    <property type="component" value="Unassembled WGS sequence"/>
</dbReference>
<protein>
    <submittedName>
        <fullName evidence="3">Glutamyl aminopeptidase</fullName>
    </submittedName>
</protein>
<evidence type="ECO:0000256" key="1">
    <source>
        <dbReference type="SAM" id="MobiDB-lite"/>
    </source>
</evidence>
<dbReference type="Pfam" id="PF01433">
    <property type="entry name" value="Peptidase_M1"/>
    <property type="match status" value="1"/>
</dbReference>
<dbReference type="PANTHER" id="PTHR11533:SF299">
    <property type="entry name" value="AMINOPEPTIDASE"/>
    <property type="match status" value="1"/>
</dbReference>
<keyword evidence="3" id="KW-0378">Hydrolase</keyword>
<dbReference type="GO" id="GO:0043171">
    <property type="term" value="P:peptide catabolic process"/>
    <property type="evidence" value="ECO:0007669"/>
    <property type="project" value="TreeGrafter"/>
</dbReference>
<dbReference type="PANTHER" id="PTHR11533">
    <property type="entry name" value="PROTEASE M1 ZINC METALLOPROTEASE"/>
    <property type="match status" value="1"/>
</dbReference>
<gene>
    <name evidence="3" type="primary">ENPEP_5</name>
    <name evidence="3" type="ORF">CEXT_532621</name>
</gene>
<dbReference type="InterPro" id="IPR050344">
    <property type="entry name" value="Peptidase_M1_aminopeptidases"/>
</dbReference>
<feature type="region of interest" description="Disordered" evidence="1">
    <location>
        <begin position="23"/>
        <end position="42"/>
    </location>
</feature>